<evidence type="ECO:0000256" key="1">
    <source>
        <dbReference type="SAM" id="Phobius"/>
    </source>
</evidence>
<sequence>MEYKRRCRPDPIPQAFPVLLILALVAIFLAIKRFLSSLELLVVEAPVVSLVCSSGSSAASVTAGNTTAIARGEG</sequence>
<evidence type="ECO:0000313" key="2">
    <source>
        <dbReference type="EMBL" id="KAE9448227.1"/>
    </source>
</evidence>
<keyword evidence="1" id="KW-0812">Transmembrane</keyword>
<feature type="transmembrane region" description="Helical" evidence="1">
    <location>
        <begin position="12"/>
        <end position="31"/>
    </location>
</feature>
<name>A0A6A4KZ67_9ERIC</name>
<dbReference type="AlphaFoldDB" id="A0A6A4KZ67"/>
<keyword evidence="1" id="KW-1133">Transmembrane helix</keyword>
<accession>A0A6A4KZ67</accession>
<gene>
    <name evidence="2" type="ORF">C3L33_19877</name>
</gene>
<keyword evidence="1" id="KW-0472">Membrane</keyword>
<protein>
    <submittedName>
        <fullName evidence="2">Uncharacterized protein</fullName>
    </submittedName>
</protein>
<reference evidence="2 3" key="1">
    <citation type="journal article" date="2019" name="Genome Biol. Evol.">
        <title>The Rhododendron genome and chromosomal organization provide insight into shared whole-genome duplications across the heath family (Ericaceae).</title>
        <authorList>
            <person name="Soza V.L."/>
            <person name="Lindsley D."/>
            <person name="Waalkes A."/>
            <person name="Ramage E."/>
            <person name="Patwardhan R.P."/>
            <person name="Burton J.N."/>
            <person name="Adey A."/>
            <person name="Kumar A."/>
            <person name="Qiu R."/>
            <person name="Shendure J."/>
            <person name="Hall B."/>
        </authorList>
    </citation>
    <scope>NUCLEOTIDE SEQUENCE [LARGE SCALE GENOMIC DNA]</scope>
    <source>
        <strain evidence="2">RSF 1966-606</strain>
    </source>
</reference>
<comment type="caution">
    <text evidence="2">The sequence shown here is derived from an EMBL/GenBank/DDBJ whole genome shotgun (WGS) entry which is preliminary data.</text>
</comment>
<dbReference type="EMBL" id="QEFC01003441">
    <property type="protein sequence ID" value="KAE9448227.1"/>
    <property type="molecule type" value="Genomic_DNA"/>
</dbReference>
<keyword evidence="3" id="KW-1185">Reference proteome</keyword>
<proteinExistence type="predicted"/>
<evidence type="ECO:0000313" key="3">
    <source>
        <dbReference type="Proteomes" id="UP000428333"/>
    </source>
</evidence>
<organism evidence="2 3">
    <name type="scientific">Rhododendron williamsianum</name>
    <dbReference type="NCBI Taxonomy" id="262921"/>
    <lineage>
        <taxon>Eukaryota</taxon>
        <taxon>Viridiplantae</taxon>
        <taxon>Streptophyta</taxon>
        <taxon>Embryophyta</taxon>
        <taxon>Tracheophyta</taxon>
        <taxon>Spermatophyta</taxon>
        <taxon>Magnoliopsida</taxon>
        <taxon>eudicotyledons</taxon>
        <taxon>Gunneridae</taxon>
        <taxon>Pentapetalae</taxon>
        <taxon>asterids</taxon>
        <taxon>Ericales</taxon>
        <taxon>Ericaceae</taxon>
        <taxon>Ericoideae</taxon>
        <taxon>Rhodoreae</taxon>
        <taxon>Rhododendron</taxon>
    </lineage>
</organism>
<feature type="non-terminal residue" evidence="2">
    <location>
        <position position="1"/>
    </location>
</feature>
<dbReference type="Proteomes" id="UP000428333">
    <property type="component" value="Linkage Group LG12"/>
</dbReference>